<organism evidence="1">
    <name type="scientific">marine metagenome</name>
    <dbReference type="NCBI Taxonomy" id="408172"/>
    <lineage>
        <taxon>unclassified sequences</taxon>
        <taxon>metagenomes</taxon>
        <taxon>ecological metagenomes</taxon>
    </lineage>
</organism>
<accession>A0A382CTI3</accession>
<name>A0A382CTI3_9ZZZZ</name>
<evidence type="ECO:0000313" key="1">
    <source>
        <dbReference type="EMBL" id="SVB29456.1"/>
    </source>
</evidence>
<dbReference type="AlphaFoldDB" id="A0A382CTI3"/>
<dbReference type="EMBL" id="UINC01036063">
    <property type="protein sequence ID" value="SVB29456.1"/>
    <property type="molecule type" value="Genomic_DNA"/>
</dbReference>
<sequence>MSNSDFWVHTRECTIDDSEDGFMNEMAFILTTLHEEGC</sequence>
<proteinExistence type="predicted"/>
<reference evidence="1" key="1">
    <citation type="submission" date="2018-05" db="EMBL/GenBank/DDBJ databases">
        <authorList>
            <person name="Lanie J.A."/>
            <person name="Ng W.-L."/>
            <person name="Kazmierczak K.M."/>
            <person name="Andrzejewski T.M."/>
            <person name="Davidsen T.M."/>
            <person name="Wayne K.J."/>
            <person name="Tettelin H."/>
            <person name="Glass J.I."/>
            <person name="Rusch D."/>
            <person name="Podicherti R."/>
            <person name="Tsui H.-C.T."/>
            <person name="Winkler M.E."/>
        </authorList>
    </citation>
    <scope>NUCLEOTIDE SEQUENCE</scope>
</reference>
<protein>
    <submittedName>
        <fullName evidence="1">Uncharacterized protein</fullName>
    </submittedName>
</protein>
<gene>
    <name evidence="1" type="ORF">METZ01_LOCUS182310</name>
</gene>